<dbReference type="AlphaFoldDB" id="A0A9P4LRC4"/>
<reference evidence="6" key="1">
    <citation type="journal article" date="2020" name="Stud. Mycol.">
        <title>101 Dothideomycetes genomes: a test case for predicting lifestyles and emergence of pathogens.</title>
        <authorList>
            <person name="Haridas S."/>
            <person name="Albert R."/>
            <person name="Binder M."/>
            <person name="Bloem J."/>
            <person name="Labutti K."/>
            <person name="Salamov A."/>
            <person name="Andreopoulos B."/>
            <person name="Baker S."/>
            <person name="Barry K."/>
            <person name="Bills G."/>
            <person name="Bluhm B."/>
            <person name="Cannon C."/>
            <person name="Castanera R."/>
            <person name="Culley D."/>
            <person name="Daum C."/>
            <person name="Ezra D."/>
            <person name="Gonzalez J."/>
            <person name="Henrissat B."/>
            <person name="Kuo A."/>
            <person name="Liang C."/>
            <person name="Lipzen A."/>
            <person name="Lutzoni F."/>
            <person name="Magnuson J."/>
            <person name="Mondo S."/>
            <person name="Nolan M."/>
            <person name="Ohm R."/>
            <person name="Pangilinan J."/>
            <person name="Park H.-J."/>
            <person name="Ramirez L."/>
            <person name="Alfaro M."/>
            <person name="Sun H."/>
            <person name="Tritt A."/>
            <person name="Yoshinaga Y."/>
            <person name="Zwiers L.-H."/>
            <person name="Turgeon B."/>
            <person name="Goodwin S."/>
            <person name="Spatafora J."/>
            <person name="Crous P."/>
            <person name="Grigoriev I."/>
        </authorList>
    </citation>
    <scope>NUCLEOTIDE SEQUENCE</scope>
    <source>
        <strain evidence="6">CBS 121410</strain>
    </source>
</reference>
<keyword evidence="7" id="KW-1185">Reference proteome</keyword>
<dbReference type="GO" id="GO:0030544">
    <property type="term" value="F:Hsp70 protein binding"/>
    <property type="evidence" value="ECO:0007669"/>
    <property type="project" value="TreeGrafter"/>
</dbReference>
<dbReference type="SUPFAM" id="SSF48452">
    <property type="entry name" value="TPR-like"/>
    <property type="match status" value="1"/>
</dbReference>
<evidence type="ECO:0000256" key="4">
    <source>
        <dbReference type="SAM" id="MobiDB-lite"/>
    </source>
</evidence>
<evidence type="ECO:0000313" key="7">
    <source>
        <dbReference type="Proteomes" id="UP000799776"/>
    </source>
</evidence>
<dbReference type="PANTHER" id="PTHR46035:SF1">
    <property type="entry name" value="TETRATRICOPEPTIDE REPEAT PROTEIN 4"/>
    <property type="match status" value="1"/>
</dbReference>
<dbReference type="Pfam" id="PF18972">
    <property type="entry name" value="Wheel"/>
    <property type="match status" value="1"/>
</dbReference>
<dbReference type="Gene3D" id="1.25.40.10">
    <property type="entry name" value="Tetratricopeptide repeat domain"/>
    <property type="match status" value="1"/>
</dbReference>
<protein>
    <submittedName>
        <fullName evidence="6">TPR-like protein</fullName>
    </submittedName>
</protein>
<dbReference type="CDD" id="cd21381">
    <property type="entry name" value="CTWD_TTC4"/>
    <property type="match status" value="1"/>
</dbReference>
<keyword evidence="1" id="KW-0677">Repeat</keyword>
<comment type="caution">
    <text evidence="6">The sequence shown here is derived from an EMBL/GenBank/DDBJ whole genome shotgun (WGS) entry which is preliminary data.</text>
</comment>
<feature type="domain" description="Cns1/TTC4 wheel" evidence="5">
    <location>
        <begin position="274"/>
        <end position="383"/>
    </location>
</feature>
<dbReference type="GO" id="GO:0006457">
    <property type="term" value="P:protein folding"/>
    <property type="evidence" value="ECO:0007669"/>
    <property type="project" value="TreeGrafter"/>
</dbReference>
<dbReference type="GO" id="GO:0005634">
    <property type="term" value="C:nucleus"/>
    <property type="evidence" value="ECO:0007669"/>
    <property type="project" value="TreeGrafter"/>
</dbReference>
<dbReference type="FunFam" id="1.25.40.10:FF:000611">
    <property type="entry name" value="TPR repeat protein"/>
    <property type="match status" value="1"/>
</dbReference>
<dbReference type="InterPro" id="IPR019734">
    <property type="entry name" value="TPR_rpt"/>
</dbReference>
<feature type="non-terminal residue" evidence="6">
    <location>
        <position position="1"/>
    </location>
</feature>
<evidence type="ECO:0000313" key="6">
    <source>
        <dbReference type="EMBL" id="KAF2083415.1"/>
    </source>
</evidence>
<dbReference type="GO" id="GO:0051879">
    <property type="term" value="F:Hsp90 protein binding"/>
    <property type="evidence" value="ECO:0007669"/>
    <property type="project" value="InterPro"/>
</dbReference>
<feature type="compositionally biased region" description="Acidic residues" evidence="4">
    <location>
        <begin position="110"/>
        <end position="119"/>
    </location>
</feature>
<dbReference type="EMBL" id="ML978789">
    <property type="protein sequence ID" value="KAF2083415.1"/>
    <property type="molecule type" value="Genomic_DNA"/>
</dbReference>
<feature type="region of interest" description="Disordered" evidence="4">
    <location>
        <begin position="1"/>
        <end position="20"/>
    </location>
</feature>
<dbReference type="Proteomes" id="UP000799776">
    <property type="component" value="Unassembled WGS sequence"/>
</dbReference>
<dbReference type="GO" id="GO:0005829">
    <property type="term" value="C:cytosol"/>
    <property type="evidence" value="ECO:0007669"/>
    <property type="project" value="TreeGrafter"/>
</dbReference>
<feature type="region of interest" description="Disordered" evidence="4">
    <location>
        <begin position="100"/>
        <end position="119"/>
    </location>
</feature>
<evidence type="ECO:0000259" key="5">
    <source>
        <dbReference type="Pfam" id="PF18972"/>
    </source>
</evidence>
<dbReference type="SMART" id="SM00028">
    <property type="entry name" value="TPR"/>
    <property type="match status" value="3"/>
</dbReference>
<feature type="non-terminal residue" evidence="6">
    <location>
        <position position="389"/>
    </location>
</feature>
<name>A0A9P4LRC4_9PEZI</name>
<dbReference type="OrthoDB" id="420195at2759"/>
<keyword evidence="2" id="KW-0802">TPR repeat</keyword>
<accession>A0A9P4LRC4</accession>
<evidence type="ECO:0000256" key="1">
    <source>
        <dbReference type="ARBA" id="ARBA00022737"/>
    </source>
</evidence>
<dbReference type="InterPro" id="IPR011990">
    <property type="entry name" value="TPR-like_helical_dom_sf"/>
</dbReference>
<gene>
    <name evidence="6" type="ORF">K490DRAFT_16816</name>
</gene>
<comment type="similarity">
    <text evidence="3">Belongs to the TTC4 family.</text>
</comment>
<proteinExistence type="inferred from homology"/>
<organism evidence="6 7">
    <name type="scientific">Saccharata proteae CBS 121410</name>
    <dbReference type="NCBI Taxonomy" id="1314787"/>
    <lineage>
        <taxon>Eukaryota</taxon>
        <taxon>Fungi</taxon>
        <taxon>Dikarya</taxon>
        <taxon>Ascomycota</taxon>
        <taxon>Pezizomycotina</taxon>
        <taxon>Dothideomycetes</taxon>
        <taxon>Dothideomycetes incertae sedis</taxon>
        <taxon>Botryosphaeriales</taxon>
        <taxon>Saccharataceae</taxon>
        <taxon>Saccharata</taxon>
    </lineage>
</organism>
<evidence type="ECO:0000256" key="3">
    <source>
        <dbReference type="ARBA" id="ARBA00023602"/>
    </source>
</evidence>
<dbReference type="InterPro" id="IPR044059">
    <property type="entry name" value="Csn1/TTC4_wheel"/>
</dbReference>
<evidence type="ECO:0000256" key="2">
    <source>
        <dbReference type="ARBA" id="ARBA00022803"/>
    </source>
</evidence>
<sequence>ANADPSQPSAEVPPAMASMKETTVDELFAELNRTPLFMTTIDESDGSGGQNTELEALKALAWEGTKSEVAANFREQGNECAKAKQWPDAREFYTKALTALRGPARPKPEGEEEEEVEMDLGENQVVDLEEEEKKEKAIEEASLVNRALCNLEMKNYRSCNADCAAVLTLNPKNIKAYYRSALACLSLDKIPEARDSCTRGLALDPNNAPLKALSTKIDMRAKLLAETERKRKEREERKRKEEATLEFALKARNVVVRKTDEPPQTEDAVVGLADPLDPASTLSFPVILLYPLHAQSDFIKAFAETETLGQHLEYIFPLPWDEEEEYRAGDVECYLETAKGGLVKVGKKVLLGKLLEGGKVEVVDGLVRVSVVPSKRREEWIGEIKRRKG</sequence>
<dbReference type="PANTHER" id="PTHR46035">
    <property type="entry name" value="TETRATRICOPEPTIDE REPEAT PROTEIN 4"/>
    <property type="match status" value="1"/>
</dbReference>